<dbReference type="SUPFAM" id="SSF52540">
    <property type="entry name" value="P-loop containing nucleoside triphosphate hydrolases"/>
    <property type="match status" value="1"/>
</dbReference>
<keyword evidence="1" id="KW-0175">Coiled coil</keyword>
<dbReference type="InterPro" id="IPR003959">
    <property type="entry name" value="ATPase_AAA_core"/>
</dbReference>
<accession>A0A4Z1GE26</accession>
<feature type="compositionally biased region" description="Basic and acidic residues" evidence="2">
    <location>
        <begin position="31"/>
        <end position="41"/>
    </location>
</feature>
<evidence type="ECO:0000259" key="3">
    <source>
        <dbReference type="Pfam" id="PF00004"/>
    </source>
</evidence>
<dbReference type="GO" id="GO:0005524">
    <property type="term" value="F:ATP binding"/>
    <property type="evidence" value="ECO:0007669"/>
    <property type="project" value="InterPro"/>
</dbReference>
<dbReference type="InterPro" id="IPR054289">
    <property type="entry name" value="DUF7025"/>
</dbReference>
<reference evidence="5 6" key="1">
    <citation type="submission" date="2017-12" db="EMBL/GenBank/DDBJ databases">
        <title>Comparative genomics of Botrytis spp.</title>
        <authorList>
            <person name="Valero-Jimenez C.A."/>
            <person name="Tapia P."/>
            <person name="Veloso J."/>
            <person name="Silva-Moreno E."/>
            <person name="Staats M."/>
            <person name="Valdes J.H."/>
            <person name="Van Kan J.A.L."/>
        </authorList>
    </citation>
    <scope>NUCLEOTIDE SEQUENCE [LARGE SCALE GENOMIC DNA]</scope>
    <source>
        <strain evidence="5 6">Bh0001</strain>
    </source>
</reference>
<evidence type="ECO:0000256" key="1">
    <source>
        <dbReference type="SAM" id="Coils"/>
    </source>
</evidence>
<feature type="region of interest" description="Disordered" evidence="2">
    <location>
        <begin position="122"/>
        <end position="149"/>
    </location>
</feature>
<feature type="compositionally biased region" description="Polar residues" evidence="2">
    <location>
        <begin position="60"/>
        <end position="70"/>
    </location>
</feature>
<evidence type="ECO:0000313" key="5">
    <source>
        <dbReference type="EMBL" id="TGO34358.1"/>
    </source>
</evidence>
<dbReference type="Proteomes" id="UP000297814">
    <property type="component" value="Unassembled WGS sequence"/>
</dbReference>
<dbReference type="GO" id="GO:0016887">
    <property type="term" value="F:ATP hydrolysis activity"/>
    <property type="evidence" value="ECO:0007669"/>
    <property type="project" value="InterPro"/>
</dbReference>
<dbReference type="InterPro" id="IPR027417">
    <property type="entry name" value="P-loop_NTPase"/>
</dbReference>
<dbReference type="Gene3D" id="3.40.50.300">
    <property type="entry name" value="P-loop containing nucleotide triphosphate hydrolases"/>
    <property type="match status" value="1"/>
</dbReference>
<feature type="coiled-coil region" evidence="1">
    <location>
        <begin position="247"/>
        <end position="281"/>
    </location>
</feature>
<feature type="compositionally biased region" description="Low complexity" evidence="2">
    <location>
        <begin position="134"/>
        <end position="146"/>
    </location>
</feature>
<evidence type="ECO:0000259" key="4">
    <source>
        <dbReference type="Pfam" id="PF22942"/>
    </source>
</evidence>
<feature type="region of interest" description="Disordered" evidence="2">
    <location>
        <begin position="24"/>
        <end position="70"/>
    </location>
</feature>
<keyword evidence="6" id="KW-1185">Reference proteome</keyword>
<name>A0A4Z1GE26_9HELO</name>
<dbReference type="PANTHER" id="PTHR46411:SF2">
    <property type="entry name" value="AAA+ ATPASE DOMAIN-CONTAINING PROTEIN"/>
    <property type="match status" value="1"/>
</dbReference>
<dbReference type="Pfam" id="PF00004">
    <property type="entry name" value="AAA"/>
    <property type="match status" value="1"/>
</dbReference>
<sequence length="947" mass="108535">MDSSDGFEYVTPLLEDAREKVEVDNDIVCSEEQKHEEKEIKDGEEEATGDNRDSKDVETNPENATPETRPTWTRMHLRHLSIEVLKKNNIDYVIDPEDPDYVLIQRWVPEYEQDFLWAATRASRTRRNSENRRSSSPYPSRVRSNRASSPGIIEVRVGKQGAELKLNINRMDFKDWAGSKYMEQRGKHVLDVAVEDGKAIRLAINSEALRDELRIVIGAGVGLVISEWRRVLTGPWKVLVEYEEAIRSRLRKLEKMMKSRNEKLEENLVEDKNKVADQVHEDRKPDRKVRFRDPPSSCEVCDVVYPPHETSLACIDTRVAHLKCLIEFMHHDLKHVFELRQQIKEFCVSEIAFTDLWHLFSPGDLIVTYPMSRAYRVFHTSGGRLRLSEPELFEKKAICSPFNINCFYMKSDWKVVGPVHETLRISEYAGTKSISELLVELDGKLMTERVTILPLKLFSISEQKNRISFLVARGKKLRSLKQGDHKYYFGSAGEEISNSSTSEDLKFPGRHPVYGKNSFVNLKKEREEVKSEVIIDNEFEIEDKAIGIFDAIEFDSRETAENCTHYGVSNNQYFNDRGFQRDCRCSDLVVDNVIDNDRAAKYKNDLHLLHPRDVNDELEDEFLMLLPPTVEGFVLERKIWKMLSVDTISDLKQEGVESSVGFKSLVIPEGHENLLKVLVGTHPSSQPLPSRMSRDPCKLLTQLKVRIPLMRIKASLAILLHGPKSTGKFLTVKALASHFNRPLYTITIADLSMITWDAARELATHFKRATKWNCIIAIPDADRRFPHRKSPSNGDSNTSGLFLRELELFRGIVILTTDMKDDVEEQVVRGMNMCLGSDFWSRSENLQVWQNVLEKRGIHLIKDDKKLPAEIEATIGEADYARWSRFIDGEYGTGKRWSGAEMNNYFDTALALARYDTGPTSRSVYVLKESHLSIAARVTGASVFSVL</sequence>
<proteinExistence type="predicted"/>
<protein>
    <submittedName>
        <fullName evidence="5">Uncharacterized protein</fullName>
    </submittedName>
</protein>
<dbReference type="AlphaFoldDB" id="A0A4Z1GE26"/>
<feature type="compositionally biased region" description="Basic and acidic residues" evidence="2">
    <location>
        <begin position="49"/>
        <end position="58"/>
    </location>
</feature>
<evidence type="ECO:0000313" key="6">
    <source>
        <dbReference type="Proteomes" id="UP000297814"/>
    </source>
</evidence>
<evidence type="ECO:0000256" key="2">
    <source>
        <dbReference type="SAM" id="MobiDB-lite"/>
    </source>
</evidence>
<dbReference type="PANTHER" id="PTHR46411">
    <property type="entry name" value="FAMILY ATPASE, PUTATIVE-RELATED"/>
    <property type="match status" value="1"/>
</dbReference>
<organism evidence="5 6">
    <name type="scientific">Botrytis hyacinthi</name>
    <dbReference type="NCBI Taxonomy" id="278943"/>
    <lineage>
        <taxon>Eukaryota</taxon>
        <taxon>Fungi</taxon>
        <taxon>Dikarya</taxon>
        <taxon>Ascomycota</taxon>
        <taxon>Pezizomycotina</taxon>
        <taxon>Leotiomycetes</taxon>
        <taxon>Helotiales</taxon>
        <taxon>Sclerotiniaceae</taxon>
        <taxon>Botrytis</taxon>
    </lineage>
</organism>
<feature type="domain" description="DUF7025" evidence="4">
    <location>
        <begin position="349"/>
        <end position="438"/>
    </location>
</feature>
<feature type="domain" description="ATPase AAA-type core" evidence="3">
    <location>
        <begin position="718"/>
        <end position="829"/>
    </location>
</feature>
<dbReference type="Pfam" id="PF22942">
    <property type="entry name" value="DUF7025"/>
    <property type="match status" value="1"/>
</dbReference>
<comment type="caution">
    <text evidence="5">The sequence shown here is derived from an EMBL/GenBank/DDBJ whole genome shotgun (WGS) entry which is preliminary data.</text>
</comment>
<dbReference type="EMBL" id="PQXK01000200">
    <property type="protein sequence ID" value="TGO34358.1"/>
    <property type="molecule type" value="Genomic_DNA"/>
</dbReference>
<gene>
    <name evidence="5" type="ORF">BHYA_0200g00030</name>
</gene>